<dbReference type="EMBL" id="LZEY01000012">
    <property type="protein sequence ID" value="OBU11020.1"/>
    <property type="molecule type" value="Genomic_DNA"/>
</dbReference>
<reference evidence="3" key="1">
    <citation type="submission" date="2016-06" db="EMBL/GenBank/DDBJ databases">
        <authorList>
            <person name="Butler K."/>
        </authorList>
    </citation>
    <scope>NUCLEOTIDE SEQUENCE [LARGE SCALE GENOMIC DNA]</scope>
    <source>
        <strain evidence="3">GCSL-Mp20</strain>
    </source>
</reference>
<gene>
    <name evidence="2" type="ORF">AYY18_03535</name>
</gene>
<dbReference type="OrthoDB" id="6490795at2"/>
<proteinExistence type="predicted"/>
<organism evidence="2 3">
    <name type="scientific">Morganella psychrotolerans</name>
    <dbReference type="NCBI Taxonomy" id="368603"/>
    <lineage>
        <taxon>Bacteria</taxon>
        <taxon>Pseudomonadati</taxon>
        <taxon>Pseudomonadota</taxon>
        <taxon>Gammaproteobacteria</taxon>
        <taxon>Enterobacterales</taxon>
        <taxon>Morganellaceae</taxon>
        <taxon>Morganella</taxon>
    </lineage>
</organism>
<name>A0A1B8HP25_9GAMM</name>
<feature type="coiled-coil region" evidence="1">
    <location>
        <begin position="7"/>
        <end position="34"/>
    </location>
</feature>
<keyword evidence="1" id="KW-0175">Coiled coil</keyword>
<evidence type="ECO:0000313" key="3">
    <source>
        <dbReference type="Proteomes" id="UP000092377"/>
    </source>
</evidence>
<accession>A0A1B8HP25</accession>
<dbReference type="AlphaFoldDB" id="A0A1B8HP25"/>
<comment type="caution">
    <text evidence="2">The sequence shown here is derived from an EMBL/GenBank/DDBJ whole genome shotgun (WGS) entry which is preliminary data.</text>
</comment>
<sequence length="119" mass="13463">MISKLQFNQLAEQVRLYETRLTELEQVITTMQRKHSIPEGMSPLTTLAAEMGLSTSKAELLARNCGVLVVRQGNQLIVNESRYREAATIVIKGSKRKIGSKYWYHPLIGKFIMTGRAPK</sequence>
<protein>
    <submittedName>
        <fullName evidence="2">Uncharacterized protein</fullName>
    </submittedName>
</protein>
<evidence type="ECO:0000313" key="2">
    <source>
        <dbReference type="EMBL" id="OBU11020.1"/>
    </source>
</evidence>
<dbReference type="RefSeq" id="WP_067401315.1">
    <property type="nucleotide sequence ID" value="NZ_LZEY01000012.1"/>
</dbReference>
<keyword evidence="3" id="KW-1185">Reference proteome</keyword>
<evidence type="ECO:0000256" key="1">
    <source>
        <dbReference type="SAM" id="Coils"/>
    </source>
</evidence>
<dbReference type="Proteomes" id="UP000092377">
    <property type="component" value="Unassembled WGS sequence"/>
</dbReference>